<evidence type="ECO:0000313" key="10">
    <source>
        <dbReference type="Proteomes" id="UP000036958"/>
    </source>
</evidence>
<evidence type="ECO:0000256" key="2">
    <source>
        <dbReference type="ARBA" id="ARBA00006275"/>
    </source>
</evidence>
<comment type="caution">
    <text evidence="9">The sequence shown here is derived from an EMBL/GenBank/DDBJ whole genome shotgun (WGS) entry which is preliminary data.</text>
</comment>
<dbReference type="SUPFAM" id="SSF48452">
    <property type="entry name" value="TPR-like"/>
    <property type="match status" value="1"/>
</dbReference>
<dbReference type="PATRIC" id="fig|1409788.3.peg.2383"/>
<proteinExistence type="inferred from homology"/>
<reference evidence="10" key="1">
    <citation type="submission" date="2015-07" db="EMBL/GenBank/DDBJ databases">
        <title>Genome sequencing of Sunxiuqinia dokdonensis strain SK.</title>
        <authorList>
            <person name="Ahn S."/>
            <person name="Kim B.-C."/>
        </authorList>
    </citation>
    <scope>NUCLEOTIDE SEQUENCE [LARGE SCALE GENOMIC DNA]</scope>
    <source>
        <strain evidence="10">SK</strain>
    </source>
</reference>
<dbReference type="PROSITE" id="PS51257">
    <property type="entry name" value="PROKAR_LIPOPROTEIN"/>
    <property type="match status" value="1"/>
</dbReference>
<protein>
    <submittedName>
        <fullName evidence="9">Glycan metabolism protein RagB</fullName>
    </submittedName>
</protein>
<evidence type="ECO:0000256" key="5">
    <source>
        <dbReference type="ARBA" id="ARBA00023237"/>
    </source>
</evidence>
<feature type="domain" description="RagB/SusD" evidence="7">
    <location>
        <begin position="348"/>
        <end position="625"/>
    </location>
</feature>
<keyword evidence="3 6" id="KW-0732">Signal</keyword>
<comment type="similarity">
    <text evidence="2">Belongs to the SusD family.</text>
</comment>
<dbReference type="OrthoDB" id="5694214at2"/>
<comment type="subcellular location">
    <subcellularLocation>
        <location evidence="1">Cell outer membrane</location>
    </subcellularLocation>
</comment>
<accession>A0A0L8V9K0</accession>
<dbReference type="InterPro" id="IPR012944">
    <property type="entry name" value="SusD_RagB_dom"/>
</dbReference>
<evidence type="ECO:0000256" key="1">
    <source>
        <dbReference type="ARBA" id="ARBA00004442"/>
    </source>
</evidence>
<name>A0A0L8V9K0_9BACT</name>
<dbReference type="Pfam" id="PF07980">
    <property type="entry name" value="SusD_RagB"/>
    <property type="match status" value="1"/>
</dbReference>
<feature type="domain" description="SusD-like N-terminal" evidence="8">
    <location>
        <begin position="95"/>
        <end position="226"/>
    </location>
</feature>
<evidence type="ECO:0000259" key="7">
    <source>
        <dbReference type="Pfam" id="PF07980"/>
    </source>
</evidence>
<feature type="chain" id="PRO_5005591546" evidence="6">
    <location>
        <begin position="24"/>
        <end position="637"/>
    </location>
</feature>
<evidence type="ECO:0000259" key="8">
    <source>
        <dbReference type="Pfam" id="PF14322"/>
    </source>
</evidence>
<sequence>MKTLKKYVAILVLTLFASTGCNDILDLQPQDKLPIEDVFSDPNGLKLYLANLYYQMPVEDFRYGEEGWHSNTNGGRNRAMYTDEAIHTEWLGNYGVANGYMAPHYWEQGYRLIRDVNLLLEAVPTLDVTDQTKTYITGEALFIRAYAYFGLAMRYGGVPLITESQKYDPNDLESLKVPRSTEKATYEFILSELDAAATNLPDSWGNEDGRRATKWVAQALKSRVGLYAGSLAKYWHLAPLEGEAVDKKLVGMEASDANAFFAASIAASEAVMNSGKFSLYAPTPSTPGEATENYIKMFQDPNVAPMEAIFLRGFNVVGRGHNYNFWFSPAQVRAGAPYPGRMNPLVETVDLFEEYSHPGESAPIITTTDPNDVNDYNGYNPSKTYLHFDEPLDPFKDKDARLHAYTVLPGSMMRGVKIVIQAGLIMPDGTPQIRTGVPSEGISVNGVTYWPWGAQNPDDYSGFNSNSSVASRNTKTGYSMRKFLPEAGTAQWNAGTNDWIDMRYAEVLLNYAEAVVESGLGDAAKASKALNDIRRRAAFMTPIPLTKENVFRERRVELLFENKRDADMKRRREHHQYFNNRLAWAMLPVLDLSVSPPKYIFIRDLFHATVDRPFPIDWYYYPIVNVAGNGLVQNPTG</sequence>
<evidence type="ECO:0000256" key="4">
    <source>
        <dbReference type="ARBA" id="ARBA00023136"/>
    </source>
</evidence>
<organism evidence="9 10">
    <name type="scientific">Sunxiuqinia dokdonensis</name>
    <dbReference type="NCBI Taxonomy" id="1409788"/>
    <lineage>
        <taxon>Bacteria</taxon>
        <taxon>Pseudomonadati</taxon>
        <taxon>Bacteroidota</taxon>
        <taxon>Bacteroidia</taxon>
        <taxon>Marinilabiliales</taxon>
        <taxon>Prolixibacteraceae</taxon>
        <taxon>Sunxiuqinia</taxon>
    </lineage>
</organism>
<dbReference type="Pfam" id="PF14322">
    <property type="entry name" value="SusD-like_3"/>
    <property type="match status" value="1"/>
</dbReference>
<gene>
    <name evidence="9" type="ORF">NC99_23090</name>
</gene>
<keyword evidence="5" id="KW-0998">Cell outer membrane</keyword>
<evidence type="ECO:0000313" key="9">
    <source>
        <dbReference type="EMBL" id="KOH44877.1"/>
    </source>
</evidence>
<evidence type="ECO:0000256" key="3">
    <source>
        <dbReference type="ARBA" id="ARBA00022729"/>
    </source>
</evidence>
<feature type="signal peptide" evidence="6">
    <location>
        <begin position="1"/>
        <end position="23"/>
    </location>
</feature>
<dbReference type="GO" id="GO:0009279">
    <property type="term" value="C:cell outer membrane"/>
    <property type="evidence" value="ECO:0007669"/>
    <property type="project" value="UniProtKB-SubCell"/>
</dbReference>
<evidence type="ECO:0000256" key="6">
    <source>
        <dbReference type="SAM" id="SignalP"/>
    </source>
</evidence>
<keyword evidence="10" id="KW-1185">Reference proteome</keyword>
<keyword evidence="4" id="KW-0472">Membrane</keyword>
<dbReference type="AlphaFoldDB" id="A0A0L8V9K0"/>
<dbReference type="STRING" id="1409788.NC99_23090"/>
<dbReference type="RefSeq" id="WP_053183444.1">
    <property type="nucleotide sequence ID" value="NZ_LGIA01000151.1"/>
</dbReference>
<dbReference type="InterPro" id="IPR033985">
    <property type="entry name" value="SusD-like_N"/>
</dbReference>
<dbReference type="EMBL" id="LGIA01000151">
    <property type="protein sequence ID" value="KOH44877.1"/>
    <property type="molecule type" value="Genomic_DNA"/>
</dbReference>
<dbReference type="Gene3D" id="1.25.40.390">
    <property type="match status" value="1"/>
</dbReference>
<dbReference type="Proteomes" id="UP000036958">
    <property type="component" value="Unassembled WGS sequence"/>
</dbReference>
<dbReference type="InterPro" id="IPR011990">
    <property type="entry name" value="TPR-like_helical_dom_sf"/>
</dbReference>